<dbReference type="AlphaFoldDB" id="A0A849KMA9"/>
<keyword evidence="3" id="KW-1003">Cell membrane</keyword>
<gene>
    <name evidence="10" type="ORF">HKX02_22490</name>
</gene>
<evidence type="ECO:0000313" key="10">
    <source>
        <dbReference type="EMBL" id="NNU63005.1"/>
    </source>
</evidence>
<dbReference type="Gene3D" id="1.10.287.1260">
    <property type="match status" value="1"/>
</dbReference>
<feature type="transmembrane region" description="Helical" evidence="7">
    <location>
        <begin position="413"/>
        <end position="431"/>
    </location>
</feature>
<dbReference type="PANTHER" id="PTHR30460:SF0">
    <property type="entry name" value="MODERATE CONDUCTANCE MECHANOSENSITIVE CHANNEL YBIO"/>
    <property type="match status" value="1"/>
</dbReference>
<evidence type="ECO:0000256" key="5">
    <source>
        <dbReference type="ARBA" id="ARBA00022989"/>
    </source>
</evidence>
<evidence type="ECO:0000259" key="8">
    <source>
        <dbReference type="Pfam" id="PF00924"/>
    </source>
</evidence>
<dbReference type="RefSeq" id="WP_124915742.1">
    <property type="nucleotide sequence ID" value="NZ_JABFCY010000018.1"/>
</dbReference>
<evidence type="ECO:0000256" key="4">
    <source>
        <dbReference type="ARBA" id="ARBA00022692"/>
    </source>
</evidence>
<feature type="transmembrane region" description="Helical" evidence="7">
    <location>
        <begin position="311"/>
        <end position="341"/>
    </location>
</feature>
<dbReference type="InterPro" id="IPR011014">
    <property type="entry name" value="MscS_channel_TM-2"/>
</dbReference>
<evidence type="ECO:0000259" key="9">
    <source>
        <dbReference type="Pfam" id="PF21082"/>
    </source>
</evidence>
<feature type="transmembrane region" description="Helical" evidence="7">
    <location>
        <begin position="252"/>
        <end position="272"/>
    </location>
</feature>
<dbReference type="SUPFAM" id="SSF50182">
    <property type="entry name" value="Sm-like ribonucleoproteins"/>
    <property type="match status" value="1"/>
</dbReference>
<comment type="caution">
    <text evidence="10">The sequence shown here is derived from an EMBL/GenBank/DDBJ whole genome shotgun (WGS) entry which is preliminary data.</text>
</comment>
<feature type="transmembrane region" description="Helical" evidence="7">
    <location>
        <begin position="278"/>
        <end position="299"/>
    </location>
</feature>
<keyword evidence="5 7" id="KW-1133">Transmembrane helix</keyword>
<dbReference type="SUPFAM" id="SSF82689">
    <property type="entry name" value="Mechanosensitive channel protein MscS (YggB), C-terminal domain"/>
    <property type="match status" value="1"/>
</dbReference>
<feature type="domain" description="Mechanosensitive ion channel MscS C-terminal" evidence="9">
    <location>
        <begin position="580"/>
        <end position="667"/>
    </location>
</feature>
<dbReference type="SUPFAM" id="SSF82861">
    <property type="entry name" value="Mechanosensitive channel protein MscS (YggB), transmembrane region"/>
    <property type="match status" value="1"/>
</dbReference>
<dbReference type="GO" id="GO:0008381">
    <property type="term" value="F:mechanosensitive monoatomic ion channel activity"/>
    <property type="evidence" value="ECO:0007669"/>
    <property type="project" value="InterPro"/>
</dbReference>
<dbReference type="InterPro" id="IPR010920">
    <property type="entry name" value="LSM_dom_sf"/>
</dbReference>
<dbReference type="Pfam" id="PF00924">
    <property type="entry name" value="MS_channel_2nd"/>
    <property type="match status" value="1"/>
</dbReference>
<dbReference type="Gene3D" id="2.30.30.60">
    <property type="match status" value="1"/>
</dbReference>
<keyword evidence="4 7" id="KW-0812">Transmembrane</keyword>
<feature type="domain" description="Mechanosensitive ion channel MscS" evidence="8">
    <location>
        <begin position="509"/>
        <end position="574"/>
    </location>
</feature>
<name>A0A849KMA9_9HYPH</name>
<proteinExistence type="inferred from homology"/>
<feature type="transmembrane region" description="Helical" evidence="7">
    <location>
        <begin position="157"/>
        <end position="177"/>
    </location>
</feature>
<dbReference type="InterPro" id="IPR049278">
    <property type="entry name" value="MS_channel_C"/>
</dbReference>
<feature type="transmembrane region" description="Helical" evidence="7">
    <location>
        <begin position="489"/>
        <end position="511"/>
    </location>
</feature>
<evidence type="ECO:0000313" key="11">
    <source>
        <dbReference type="Proteomes" id="UP000574931"/>
    </source>
</evidence>
<feature type="transmembrane region" description="Helical" evidence="7">
    <location>
        <begin position="118"/>
        <end position="137"/>
    </location>
</feature>
<dbReference type="Proteomes" id="UP000574931">
    <property type="component" value="Unassembled WGS sequence"/>
</dbReference>
<organism evidence="10 11">
    <name type="scientific">Ochrobactrum soli</name>
    <dbReference type="NCBI Taxonomy" id="2448455"/>
    <lineage>
        <taxon>Bacteria</taxon>
        <taxon>Pseudomonadati</taxon>
        <taxon>Pseudomonadota</taxon>
        <taxon>Alphaproteobacteria</taxon>
        <taxon>Hyphomicrobiales</taxon>
        <taxon>Brucellaceae</taxon>
        <taxon>Brucella/Ochrobactrum group</taxon>
        <taxon>Ochrobactrum</taxon>
    </lineage>
</organism>
<evidence type="ECO:0000256" key="6">
    <source>
        <dbReference type="ARBA" id="ARBA00023136"/>
    </source>
</evidence>
<dbReference type="EMBL" id="JABFCY010000018">
    <property type="protein sequence ID" value="NNU63005.1"/>
    <property type="molecule type" value="Genomic_DNA"/>
</dbReference>
<dbReference type="Pfam" id="PF21082">
    <property type="entry name" value="MS_channel_3rd"/>
    <property type="match status" value="1"/>
</dbReference>
<dbReference type="Gene3D" id="3.30.70.100">
    <property type="match status" value="1"/>
</dbReference>
<comment type="subcellular location">
    <subcellularLocation>
        <location evidence="1">Cell membrane</location>
        <topology evidence="1">Multi-pass membrane protein</topology>
    </subcellularLocation>
</comment>
<feature type="transmembrane region" description="Helical" evidence="7">
    <location>
        <begin position="380"/>
        <end position="401"/>
    </location>
</feature>
<evidence type="ECO:0000256" key="3">
    <source>
        <dbReference type="ARBA" id="ARBA00022475"/>
    </source>
</evidence>
<keyword evidence="6 7" id="KW-0472">Membrane</keyword>
<dbReference type="InterPro" id="IPR045276">
    <property type="entry name" value="YbiO_bact"/>
</dbReference>
<feature type="transmembrane region" description="Helical" evidence="7">
    <location>
        <begin position="183"/>
        <end position="201"/>
    </location>
</feature>
<comment type="similarity">
    <text evidence="2">Belongs to the MscS (TC 1.A.23) family.</text>
</comment>
<dbReference type="PANTHER" id="PTHR30460">
    <property type="entry name" value="MODERATE CONDUCTANCE MECHANOSENSITIVE CHANNEL YBIO"/>
    <property type="match status" value="1"/>
</dbReference>
<evidence type="ECO:0000256" key="1">
    <source>
        <dbReference type="ARBA" id="ARBA00004651"/>
    </source>
</evidence>
<dbReference type="InterPro" id="IPR006685">
    <property type="entry name" value="MscS_channel_2nd"/>
</dbReference>
<feature type="transmembrane region" description="Helical" evidence="7">
    <location>
        <begin position="464"/>
        <end position="482"/>
    </location>
</feature>
<evidence type="ECO:0000256" key="7">
    <source>
        <dbReference type="SAM" id="Phobius"/>
    </source>
</evidence>
<sequence length="702" mass="75724">MGTVLALRNCALALVTFIVLSILQSSGWAQDAPSEVPPEKVRQLLEVLNEPDVKAWLQSKAAPQSEVAPALSDTFASWETAVRSRITGLIAAVPRIPHELANASDVVARDVNNGRPGMVVLILAVLMAVGFGAEWLVRQWLPKEALSYGRNSIPQAILVNLAALLTFSLASIGSFLILGWPPLLRRIVLTLLVAVIAFRFVRSVCTPASVHLAIQPSASPDQTSYEMRNDTISDQQAAAGSIATACFWSRRIAIMAGIFLFGWAIVSLMRAVGFSPEVAQIVSLLLGLGLLPVAIDVIWRRPGPRPSALKATLLTLFLIALWLIWVGGMLGLLWIGIYALVLPPVLRGAGRLAQAFAGNDKPTGAIGVIFDVIVARGARALVIGAAVVWLAYLWKFSVAALSGNGLGERLVNGFFNAIIILVVADLLWQLSKALIDFQLRPVDPADSSVAAIARSGRLRTLLPIFRNALAAFIAVVAVLTILSGMGVQILPLIAGAGIFGVAIGFGSQTLVKDILSGVFYMLDDAFRVGEYIQSGSYKGTVESFSLRSIRLRHHRGPVFTVPFGQLGAIQNMSRDWVIEKMTIGVTHDSDVELARKLIKKIGQELAEDPEFAADTIEPLKMQGIDSFGEYSIILRTKLMTKPGTQFGIKRRANMMIKKAFEENGIKIAYPKVHVEGGSETAAASHEIMRKMHAQAAATEEKT</sequence>
<evidence type="ECO:0000256" key="2">
    <source>
        <dbReference type="ARBA" id="ARBA00008017"/>
    </source>
</evidence>
<accession>A0A849KMA9</accession>
<dbReference type="InterPro" id="IPR011066">
    <property type="entry name" value="MscS_channel_C_sf"/>
</dbReference>
<protein>
    <submittedName>
        <fullName evidence="10">Mechanosensitive ion channel family protein</fullName>
    </submittedName>
</protein>
<dbReference type="GO" id="GO:0005886">
    <property type="term" value="C:plasma membrane"/>
    <property type="evidence" value="ECO:0007669"/>
    <property type="project" value="UniProtKB-SubCell"/>
</dbReference>
<reference evidence="10 11" key="1">
    <citation type="submission" date="2020-05" db="EMBL/GenBank/DDBJ databases">
        <title>Draft Genome Sequence of Ochrobactrum soli Isolated from Stable Fly Gut.</title>
        <authorList>
            <person name="Pileggi M.T."/>
            <person name="Vazhakkala L.J."/>
            <person name="Wong C.N."/>
        </authorList>
    </citation>
    <scope>NUCLEOTIDE SEQUENCE [LARGE SCALE GENOMIC DNA]</scope>
    <source>
        <strain evidence="10 11">MTP-C0764</strain>
    </source>
</reference>
<keyword evidence="11" id="KW-1185">Reference proteome</keyword>
<dbReference type="InterPro" id="IPR023408">
    <property type="entry name" value="MscS_beta-dom_sf"/>
</dbReference>